<dbReference type="OrthoDB" id="9781927at2"/>
<keyword evidence="1" id="KW-1133">Transmembrane helix</keyword>
<keyword evidence="1" id="KW-0472">Membrane</keyword>
<dbReference type="EMBL" id="FOEI01000002">
    <property type="protein sequence ID" value="SEP84680.1"/>
    <property type="molecule type" value="Genomic_DNA"/>
</dbReference>
<dbReference type="Proteomes" id="UP000198648">
    <property type="component" value="Unassembled WGS sequence"/>
</dbReference>
<evidence type="ECO:0000313" key="2">
    <source>
        <dbReference type="EMBL" id="SEP84680.1"/>
    </source>
</evidence>
<feature type="transmembrane region" description="Helical" evidence="1">
    <location>
        <begin position="126"/>
        <end position="146"/>
    </location>
</feature>
<name>A0A1H9B6K2_9FLAO</name>
<evidence type="ECO:0000313" key="3">
    <source>
        <dbReference type="Proteomes" id="UP000198648"/>
    </source>
</evidence>
<dbReference type="STRING" id="1299341.SAMN05444005_102534"/>
<dbReference type="InterPro" id="IPR007404">
    <property type="entry name" value="YdjM-like"/>
</dbReference>
<dbReference type="AlphaFoldDB" id="A0A1H9B6K2"/>
<dbReference type="PANTHER" id="PTHR40031:SF1">
    <property type="entry name" value="MEMBRANE-BOUND METAL-DEPENDENT HYDROLASE"/>
    <property type="match status" value="1"/>
</dbReference>
<keyword evidence="1" id="KW-0812">Transmembrane</keyword>
<proteinExistence type="predicted"/>
<reference evidence="2 3" key="1">
    <citation type="submission" date="2016-10" db="EMBL/GenBank/DDBJ databases">
        <authorList>
            <person name="de Groot N.N."/>
        </authorList>
    </citation>
    <scope>NUCLEOTIDE SEQUENCE [LARGE SCALE GENOMIC DNA]</scope>
    <source>
        <strain evidence="2 3">DSM 27078</strain>
    </source>
</reference>
<dbReference type="PANTHER" id="PTHR40031">
    <property type="entry name" value="HYPOTHETICAL MEMBRANE SPANNING PROTEIN"/>
    <property type="match status" value="1"/>
</dbReference>
<evidence type="ECO:0000256" key="1">
    <source>
        <dbReference type="SAM" id="Phobius"/>
    </source>
</evidence>
<dbReference type="Pfam" id="PF04307">
    <property type="entry name" value="YdjM"/>
    <property type="match status" value="1"/>
</dbReference>
<gene>
    <name evidence="2" type="ORF">SAMN05444005_102534</name>
</gene>
<keyword evidence="3" id="KW-1185">Reference proteome</keyword>
<feature type="transmembrane region" description="Helical" evidence="1">
    <location>
        <begin position="158"/>
        <end position="179"/>
    </location>
</feature>
<accession>A0A1H9B6K2</accession>
<sequence length="329" mass="38250">MDSLSQVVLGAITFAVIKDKEIGKKSLVFGAVLGTIPDLDVLLNPFFDSIQQLSIHRAFSHSIFFSIILSLLFGKILSNKYKSSYISWVWACFLSLFTHPLLDICTTYGTRILYPLTKDFYSLDNVFVIDPLYTIWLLIACIMLWIMKKSNPNRQKVIKISLLLSTGYLLYGLAVNLYVKNIFIKQLEEKNISYEKIKIVPTPFNTILWEAIIKTKEGLYYSEYSLLDKNYPTHFHFEKNDIAFIEEKKKIEALQPFFNFTQGYELARKENGRMCIYGTKFGPISLENNKAEFFFPLVFKEDGTYYTENKEITNYGEIFSKLWKRIKGI</sequence>
<organism evidence="2 3">
    <name type="scientific">Flavobacterium urocaniciphilum</name>
    <dbReference type="NCBI Taxonomy" id="1299341"/>
    <lineage>
        <taxon>Bacteria</taxon>
        <taxon>Pseudomonadati</taxon>
        <taxon>Bacteroidota</taxon>
        <taxon>Flavobacteriia</taxon>
        <taxon>Flavobacteriales</taxon>
        <taxon>Flavobacteriaceae</taxon>
        <taxon>Flavobacterium</taxon>
    </lineage>
</organism>
<dbReference type="RefSeq" id="WP_091466803.1">
    <property type="nucleotide sequence ID" value="NZ_FOEI01000002.1"/>
</dbReference>
<dbReference type="InterPro" id="IPR053170">
    <property type="entry name" value="Transcription_regulator"/>
</dbReference>
<feature type="transmembrane region" description="Helical" evidence="1">
    <location>
        <begin position="89"/>
        <end position="114"/>
    </location>
</feature>
<feature type="transmembrane region" description="Helical" evidence="1">
    <location>
        <begin position="59"/>
        <end position="77"/>
    </location>
</feature>
<protein>
    <submittedName>
        <fullName evidence="2">Inner membrane protein</fullName>
    </submittedName>
</protein>